<dbReference type="InterPro" id="IPR036259">
    <property type="entry name" value="MFS_trans_sf"/>
</dbReference>
<sequence>MACTVLFLPESPRWLYAHGKPEQAKAILSKYHGNGFCTPLVAKELDQIIESLNIAPKRMFDYSNLADTRGKAYRLMLALLMGAAGQIKSSLSHFAHVGDIRSLIPTLIGLLFALLGTYCTDRLGRRPMLTFGTFLCALFLALAMACSAISLNGATTISVVIYNNAAAKGTIAFLILFYATYAWAYIPLVAVYPPEVLSMEQRSTGMGLMVLTLNLACE</sequence>
<reference evidence="6" key="1">
    <citation type="submission" date="2013-07" db="EMBL/GenBank/DDBJ databases">
        <title>The Genome Sequence of Cryptococcus dejecticola CBS10117.</title>
        <authorList>
            <consortium name="The Broad Institute Genome Sequencing Platform"/>
            <person name="Cuomo C."/>
            <person name="Litvintseva A."/>
            <person name="Chen Y."/>
            <person name="Heitman J."/>
            <person name="Sun S."/>
            <person name="Springer D."/>
            <person name="Dromer F."/>
            <person name="Young S.K."/>
            <person name="Zeng Q."/>
            <person name="Gargeya S."/>
            <person name="Fitzgerald M."/>
            <person name="Abouelleil A."/>
            <person name="Alvarado L."/>
            <person name="Berlin A.M."/>
            <person name="Chapman S.B."/>
            <person name="Dewar J."/>
            <person name="Goldberg J."/>
            <person name="Griggs A."/>
            <person name="Gujja S."/>
            <person name="Hansen M."/>
            <person name="Howarth C."/>
            <person name="Imamovic A."/>
            <person name="Larimer J."/>
            <person name="McCowan C."/>
            <person name="Murphy C."/>
            <person name="Pearson M."/>
            <person name="Priest M."/>
            <person name="Roberts A."/>
            <person name="Saif S."/>
            <person name="Shea T."/>
            <person name="Sykes S."/>
            <person name="Wortman J."/>
            <person name="Nusbaum C."/>
            <person name="Birren B."/>
        </authorList>
    </citation>
    <scope>NUCLEOTIDE SEQUENCE [LARGE SCALE GENOMIC DNA]</scope>
    <source>
        <strain evidence="6">CBS 10117</strain>
    </source>
</reference>
<dbReference type="Pfam" id="PF00083">
    <property type="entry name" value="Sugar_tr"/>
    <property type="match status" value="1"/>
</dbReference>
<evidence type="ECO:0000256" key="5">
    <source>
        <dbReference type="SAM" id="Phobius"/>
    </source>
</evidence>
<accession>A0A1A6A106</accession>
<evidence type="ECO:0000256" key="3">
    <source>
        <dbReference type="ARBA" id="ARBA00022989"/>
    </source>
</evidence>
<organism evidence="6">
    <name type="scientific">Kwoniella dejecticola CBS 10117</name>
    <dbReference type="NCBI Taxonomy" id="1296121"/>
    <lineage>
        <taxon>Eukaryota</taxon>
        <taxon>Fungi</taxon>
        <taxon>Dikarya</taxon>
        <taxon>Basidiomycota</taxon>
        <taxon>Agaricomycotina</taxon>
        <taxon>Tremellomycetes</taxon>
        <taxon>Tremellales</taxon>
        <taxon>Cryptococcaceae</taxon>
        <taxon>Kwoniella</taxon>
    </lineage>
</organism>
<feature type="transmembrane region" description="Helical" evidence="5">
    <location>
        <begin position="100"/>
        <end position="119"/>
    </location>
</feature>
<feature type="transmembrane region" description="Helical" evidence="5">
    <location>
        <begin position="171"/>
        <end position="192"/>
    </location>
</feature>
<dbReference type="VEuPathDB" id="FungiDB:I303_06021"/>
<dbReference type="InterPro" id="IPR005828">
    <property type="entry name" value="MFS_sugar_transport-like"/>
</dbReference>
<dbReference type="OrthoDB" id="6133115at2759"/>
<feature type="transmembrane region" description="Helical" evidence="5">
    <location>
        <begin position="131"/>
        <end position="151"/>
    </location>
</feature>
<dbReference type="GO" id="GO:0005351">
    <property type="term" value="F:carbohydrate:proton symporter activity"/>
    <property type="evidence" value="ECO:0007669"/>
    <property type="project" value="TreeGrafter"/>
</dbReference>
<dbReference type="GO" id="GO:0016020">
    <property type="term" value="C:membrane"/>
    <property type="evidence" value="ECO:0007669"/>
    <property type="project" value="UniProtKB-SubCell"/>
</dbReference>
<dbReference type="AlphaFoldDB" id="A0A1A6A106"/>
<name>A0A1A6A106_9TREE</name>
<dbReference type="EMBL" id="KI894033">
    <property type="protein sequence ID" value="OBR83741.1"/>
    <property type="molecule type" value="Genomic_DNA"/>
</dbReference>
<comment type="subcellular location">
    <subcellularLocation>
        <location evidence="1">Membrane</location>
        <topology evidence="1">Multi-pass membrane protein</topology>
    </subcellularLocation>
</comment>
<keyword evidence="4 5" id="KW-0472">Membrane</keyword>
<evidence type="ECO:0008006" key="7">
    <source>
        <dbReference type="Google" id="ProtNLM"/>
    </source>
</evidence>
<evidence type="ECO:0000256" key="1">
    <source>
        <dbReference type="ARBA" id="ARBA00004141"/>
    </source>
</evidence>
<dbReference type="Gene3D" id="1.20.1250.20">
    <property type="entry name" value="MFS general substrate transporter like domains"/>
    <property type="match status" value="1"/>
</dbReference>
<keyword evidence="2 5" id="KW-0812">Transmembrane</keyword>
<evidence type="ECO:0000313" key="6">
    <source>
        <dbReference type="EMBL" id="OBR83741.1"/>
    </source>
</evidence>
<proteinExistence type="predicted"/>
<keyword evidence="3 5" id="KW-1133">Transmembrane helix</keyword>
<dbReference type="PANTHER" id="PTHR48022:SF79">
    <property type="entry name" value="LACTOSE PERMEASE, PUTATIVE (AFU_ORTHOLOGUE AFUA_6G01860)-RELATED"/>
    <property type="match status" value="1"/>
</dbReference>
<evidence type="ECO:0000256" key="2">
    <source>
        <dbReference type="ARBA" id="ARBA00022692"/>
    </source>
</evidence>
<dbReference type="InterPro" id="IPR050360">
    <property type="entry name" value="MFS_Sugar_Transporters"/>
</dbReference>
<evidence type="ECO:0000256" key="4">
    <source>
        <dbReference type="ARBA" id="ARBA00023136"/>
    </source>
</evidence>
<dbReference type="SUPFAM" id="SSF103473">
    <property type="entry name" value="MFS general substrate transporter"/>
    <property type="match status" value="1"/>
</dbReference>
<dbReference type="PANTHER" id="PTHR48022">
    <property type="entry name" value="PLASTIDIC GLUCOSE TRANSPORTER 4"/>
    <property type="match status" value="1"/>
</dbReference>
<gene>
    <name evidence="6" type="ORF">I303_06021</name>
</gene>
<protein>
    <recommendedName>
        <fullName evidence="7">Major facilitator superfamily (MFS) profile domain-containing protein</fullName>
    </recommendedName>
</protein>